<dbReference type="GO" id="GO:0004347">
    <property type="term" value="F:glucose-6-phosphate isomerase activity"/>
    <property type="evidence" value="ECO:0007669"/>
    <property type="project" value="InterPro"/>
</dbReference>
<dbReference type="GO" id="GO:0006094">
    <property type="term" value="P:gluconeogenesis"/>
    <property type="evidence" value="ECO:0007669"/>
    <property type="project" value="UniProtKB-KW"/>
</dbReference>
<dbReference type="GO" id="GO:0005829">
    <property type="term" value="C:cytosol"/>
    <property type="evidence" value="ECO:0007669"/>
    <property type="project" value="TreeGrafter"/>
</dbReference>
<accession>A0A382Y7P4</accession>
<dbReference type="GO" id="GO:0006096">
    <property type="term" value="P:glycolytic process"/>
    <property type="evidence" value="ECO:0007669"/>
    <property type="project" value="UniProtKB-KW"/>
</dbReference>
<evidence type="ECO:0000256" key="2">
    <source>
        <dbReference type="ARBA" id="ARBA00023152"/>
    </source>
</evidence>
<evidence type="ECO:0008006" key="5">
    <source>
        <dbReference type="Google" id="ProtNLM"/>
    </source>
</evidence>
<dbReference type="AlphaFoldDB" id="A0A382Y7P4"/>
<dbReference type="GO" id="GO:0051156">
    <property type="term" value="P:glucose 6-phosphate metabolic process"/>
    <property type="evidence" value="ECO:0007669"/>
    <property type="project" value="TreeGrafter"/>
</dbReference>
<dbReference type="Gene3D" id="3.40.50.10490">
    <property type="entry name" value="Glucose-6-phosphate isomerase like protein, domain 1"/>
    <property type="match status" value="1"/>
</dbReference>
<feature type="non-terminal residue" evidence="4">
    <location>
        <position position="1"/>
    </location>
</feature>
<name>A0A382Y7P4_9ZZZZ</name>
<keyword evidence="3" id="KW-0413">Isomerase</keyword>
<feature type="non-terminal residue" evidence="4">
    <location>
        <position position="185"/>
    </location>
</feature>
<dbReference type="EMBL" id="UINC01173638">
    <property type="protein sequence ID" value="SVD79342.1"/>
    <property type="molecule type" value="Genomic_DNA"/>
</dbReference>
<keyword evidence="1" id="KW-0312">Gluconeogenesis</keyword>
<protein>
    <recommendedName>
        <fullName evidence="5">Glucose-6-phosphate isomerase</fullName>
    </recommendedName>
</protein>
<dbReference type="GO" id="GO:0097367">
    <property type="term" value="F:carbohydrate derivative binding"/>
    <property type="evidence" value="ECO:0007669"/>
    <property type="project" value="InterPro"/>
</dbReference>
<dbReference type="InterPro" id="IPR046348">
    <property type="entry name" value="SIS_dom_sf"/>
</dbReference>
<reference evidence="4" key="1">
    <citation type="submission" date="2018-05" db="EMBL/GenBank/DDBJ databases">
        <authorList>
            <person name="Lanie J.A."/>
            <person name="Ng W.-L."/>
            <person name="Kazmierczak K.M."/>
            <person name="Andrzejewski T.M."/>
            <person name="Davidsen T.M."/>
            <person name="Wayne K.J."/>
            <person name="Tettelin H."/>
            <person name="Glass J.I."/>
            <person name="Rusch D."/>
            <person name="Podicherti R."/>
            <person name="Tsui H.-C.T."/>
            <person name="Winkler M.E."/>
        </authorList>
    </citation>
    <scope>NUCLEOTIDE SEQUENCE</scope>
</reference>
<organism evidence="4">
    <name type="scientific">marine metagenome</name>
    <dbReference type="NCBI Taxonomy" id="408172"/>
    <lineage>
        <taxon>unclassified sequences</taxon>
        <taxon>metagenomes</taxon>
        <taxon>ecological metagenomes</taxon>
    </lineage>
</organism>
<evidence type="ECO:0000313" key="4">
    <source>
        <dbReference type="EMBL" id="SVD79342.1"/>
    </source>
</evidence>
<dbReference type="PROSITE" id="PS51463">
    <property type="entry name" value="P_GLUCOSE_ISOMERASE_3"/>
    <property type="match status" value="1"/>
</dbReference>
<dbReference type="PANTHER" id="PTHR11469:SF1">
    <property type="entry name" value="GLUCOSE-6-PHOSPHATE ISOMERASE"/>
    <property type="match status" value="1"/>
</dbReference>
<gene>
    <name evidence="4" type="ORF">METZ01_LOCUS432196</name>
</gene>
<dbReference type="Pfam" id="PF00342">
    <property type="entry name" value="PGI"/>
    <property type="match status" value="1"/>
</dbReference>
<evidence type="ECO:0000256" key="1">
    <source>
        <dbReference type="ARBA" id="ARBA00022432"/>
    </source>
</evidence>
<evidence type="ECO:0000256" key="3">
    <source>
        <dbReference type="ARBA" id="ARBA00023235"/>
    </source>
</evidence>
<dbReference type="PANTHER" id="PTHR11469">
    <property type="entry name" value="GLUCOSE-6-PHOSPHATE ISOMERASE"/>
    <property type="match status" value="1"/>
</dbReference>
<sequence length="185" mass="20577">VKIPAINGNPQKTSAWKQLQRHAKGVEQLRLTDLLDQDRDRFDRFSLQVDELFVDYSRNLLTEETMELLLELAEQRHLDQWIVALTSGASVNTTESRPALHTALRNRSGDPIEVAGQDVMPEIETQQAAFLEFARDVQTGGCVGHRGDCFNTIVNVGIGGSHLGPAMVSTALGDFRVRGIETYFV</sequence>
<keyword evidence="2" id="KW-0324">Glycolysis</keyword>
<dbReference type="SUPFAM" id="SSF53697">
    <property type="entry name" value="SIS domain"/>
    <property type="match status" value="1"/>
</dbReference>
<dbReference type="InterPro" id="IPR001672">
    <property type="entry name" value="G6P_Isomerase"/>
</dbReference>
<proteinExistence type="predicted"/>
<dbReference type="GO" id="GO:0048029">
    <property type="term" value="F:monosaccharide binding"/>
    <property type="evidence" value="ECO:0007669"/>
    <property type="project" value="TreeGrafter"/>
</dbReference>